<keyword evidence="1" id="KW-0472">Membrane</keyword>
<feature type="transmembrane region" description="Helical" evidence="1">
    <location>
        <begin position="9"/>
        <end position="28"/>
    </location>
</feature>
<keyword evidence="1" id="KW-1133">Transmembrane helix</keyword>
<dbReference type="EMBL" id="LBTF01000037">
    <property type="protein sequence ID" value="KKQ34779.1"/>
    <property type="molecule type" value="Genomic_DNA"/>
</dbReference>
<organism evidence="2 3">
    <name type="scientific">Candidatus Nomurabacteria bacterium GW2011_GWB1_37_5</name>
    <dbReference type="NCBI Taxonomy" id="1618742"/>
    <lineage>
        <taxon>Bacteria</taxon>
        <taxon>Candidatus Nomuraibacteriota</taxon>
    </lineage>
</organism>
<evidence type="ECO:0000313" key="3">
    <source>
        <dbReference type="Proteomes" id="UP000033876"/>
    </source>
</evidence>
<evidence type="ECO:0000256" key="1">
    <source>
        <dbReference type="SAM" id="Phobius"/>
    </source>
</evidence>
<dbReference type="Proteomes" id="UP000033876">
    <property type="component" value="Unassembled WGS sequence"/>
</dbReference>
<comment type="caution">
    <text evidence="2">The sequence shown here is derived from an EMBL/GenBank/DDBJ whole genome shotgun (WGS) entry which is preliminary data.</text>
</comment>
<evidence type="ECO:0000313" key="2">
    <source>
        <dbReference type="EMBL" id="KKQ34779.1"/>
    </source>
</evidence>
<gene>
    <name evidence="2" type="ORF">US50_C0037G0003</name>
</gene>
<dbReference type="AlphaFoldDB" id="A0A0G0JDB2"/>
<reference evidence="2 3" key="1">
    <citation type="journal article" date="2015" name="Nature">
        <title>rRNA introns, odd ribosomes, and small enigmatic genomes across a large radiation of phyla.</title>
        <authorList>
            <person name="Brown C.T."/>
            <person name="Hug L.A."/>
            <person name="Thomas B.C."/>
            <person name="Sharon I."/>
            <person name="Castelle C.J."/>
            <person name="Singh A."/>
            <person name="Wilkins M.J."/>
            <person name="Williams K.H."/>
            <person name="Banfield J.F."/>
        </authorList>
    </citation>
    <scope>NUCLEOTIDE SEQUENCE [LARGE SCALE GENOMIC DNA]</scope>
</reference>
<name>A0A0G0JDB2_9BACT</name>
<feature type="transmembrane region" description="Helical" evidence="1">
    <location>
        <begin position="48"/>
        <end position="79"/>
    </location>
</feature>
<accession>A0A0G0JDB2</accession>
<feature type="transmembrane region" description="Helical" evidence="1">
    <location>
        <begin position="100"/>
        <end position="119"/>
    </location>
</feature>
<sequence length="123" mass="14486">MFNLFPDLLDYNFIVPVLFRIFLAYFLIKNSIVFFKSFISSHNYFVFFSSIIFLLSGAFTLSGFLIQHISIFFMVVLIFEPLFKRKQNYPFATLTPDFKFLLFITFLSMLFMGAGIFSFDLPL</sequence>
<proteinExistence type="predicted"/>
<keyword evidence="1" id="KW-0812">Transmembrane</keyword>
<protein>
    <submittedName>
        <fullName evidence="2">Uncharacterized protein</fullName>
    </submittedName>
</protein>